<dbReference type="GO" id="GO:0003697">
    <property type="term" value="F:single-stranded DNA binding"/>
    <property type="evidence" value="ECO:0007669"/>
    <property type="project" value="InterPro"/>
</dbReference>
<organism evidence="3 5">
    <name type="scientific">Algoriphagus ratkowskyi</name>
    <dbReference type="NCBI Taxonomy" id="57028"/>
    <lineage>
        <taxon>Bacteria</taxon>
        <taxon>Pseudomonadati</taxon>
        <taxon>Bacteroidota</taxon>
        <taxon>Cytophagia</taxon>
        <taxon>Cytophagales</taxon>
        <taxon>Cyclobacteriaceae</taxon>
        <taxon>Algoriphagus</taxon>
    </lineage>
</organism>
<dbReference type="InterPro" id="IPR013610">
    <property type="entry name" value="ArdC_N"/>
</dbReference>
<dbReference type="InterPro" id="IPR041459">
    <property type="entry name" value="MPTase-PolyVal"/>
</dbReference>
<keyword evidence="6" id="KW-1185">Reference proteome</keyword>
<gene>
    <name evidence="4" type="ORF">ESW18_04860</name>
    <name evidence="3" type="ORF">LV84_03736</name>
</gene>
<feature type="domain" description="Polyvalent protein metallopeptidase" evidence="2">
    <location>
        <begin position="184"/>
        <end position="301"/>
    </location>
</feature>
<feature type="domain" description="N-terminal" evidence="1">
    <location>
        <begin position="25"/>
        <end position="124"/>
    </location>
</feature>
<evidence type="ECO:0000313" key="3">
    <source>
        <dbReference type="EMBL" id="PZX51579.1"/>
    </source>
</evidence>
<proteinExistence type="predicted"/>
<dbReference type="RefSeq" id="WP_086498780.1">
    <property type="nucleotide sequence ID" value="NZ_MSSV01000002.1"/>
</dbReference>
<dbReference type="EMBL" id="VORV01000003">
    <property type="protein sequence ID" value="TXD78854.1"/>
    <property type="molecule type" value="Genomic_DNA"/>
</dbReference>
<dbReference type="Pfam" id="PF18818">
    <property type="entry name" value="MPTase-PolyVal"/>
    <property type="match status" value="1"/>
</dbReference>
<dbReference type="Proteomes" id="UP000321927">
    <property type="component" value="Unassembled WGS sequence"/>
</dbReference>
<dbReference type="Proteomes" id="UP000249115">
    <property type="component" value="Unassembled WGS sequence"/>
</dbReference>
<dbReference type="EMBL" id="QKZU01000018">
    <property type="protein sequence ID" value="PZX51579.1"/>
    <property type="molecule type" value="Genomic_DNA"/>
</dbReference>
<evidence type="ECO:0000259" key="2">
    <source>
        <dbReference type="Pfam" id="PF18818"/>
    </source>
</evidence>
<evidence type="ECO:0000313" key="4">
    <source>
        <dbReference type="EMBL" id="TXD78854.1"/>
    </source>
</evidence>
<reference evidence="4 6" key="2">
    <citation type="submission" date="2019-08" db="EMBL/GenBank/DDBJ databases">
        <title>Genome of Algoriphagus ratkowskyi IC026.</title>
        <authorList>
            <person name="Bowman J.P."/>
        </authorList>
    </citation>
    <scope>NUCLEOTIDE SEQUENCE [LARGE SCALE GENOMIC DNA]</scope>
    <source>
        <strain evidence="4 6">IC026</strain>
    </source>
</reference>
<evidence type="ECO:0000259" key="1">
    <source>
        <dbReference type="Pfam" id="PF08401"/>
    </source>
</evidence>
<sequence>MKTKVKKSAKRTRQDMFKTSGDSSDIYEKFTNLIIEKLEQGIIPWKQPWSELGLPSNYQTKKPYKGINLWLLLSYGHQYPYYLTFKQANALGGKILKGAKAIPICYWNFVFRDKKTGKVIPERLIGMYDLKQVCRSGFLREFKVFPIEQIDGIDWEFPEVNKNIQFTVNEQCQRVYDEMLRAPELNHKGSSAYYRADLDQITLPERKLFPSSEEYYGVLYHELIHSTGHSSRLDRVGVSDPHQFASEEYSKEELIAEMGAGYLNNYTVILDKNLLENSVAYIQNWLNELKNDKHLLIEAAGKAQKAVDYILNACPF</sequence>
<dbReference type="PIRSF" id="PIRSF037112">
    <property type="entry name" value="Antirestriction_ArdC"/>
    <property type="match status" value="1"/>
</dbReference>
<evidence type="ECO:0000313" key="6">
    <source>
        <dbReference type="Proteomes" id="UP000321927"/>
    </source>
</evidence>
<evidence type="ECO:0000313" key="5">
    <source>
        <dbReference type="Proteomes" id="UP000249115"/>
    </source>
</evidence>
<protein>
    <submittedName>
        <fullName evidence="3">Antirestriction protein ArdC</fullName>
    </submittedName>
    <submittedName>
        <fullName evidence="4">DUF1738 domain-containing protein</fullName>
    </submittedName>
</protein>
<reference evidence="3 5" key="1">
    <citation type="submission" date="2018-06" db="EMBL/GenBank/DDBJ databases">
        <title>Genomic Encyclopedia of Archaeal and Bacterial Type Strains, Phase II (KMG-II): from individual species to whole genera.</title>
        <authorList>
            <person name="Goeker M."/>
        </authorList>
    </citation>
    <scope>NUCLEOTIDE SEQUENCE [LARGE SCALE GENOMIC DNA]</scope>
    <source>
        <strain evidence="3 5">DSM 22686</strain>
    </source>
</reference>
<dbReference type="InterPro" id="IPR017113">
    <property type="entry name" value="Antirestriction_ArdC"/>
</dbReference>
<dbReference type="OrthoDB" id="9792687at2"/>
<accession>A0A2W7RBU1</accession>
<dbReference type="AlphaFoldDB" id="A0A2W7RBU1"/>
<dbReference type="Pfam" id="PF08401">
    <property type="entry name" value="ArdcN"/>
    <property type="match status" value="1"/>
</dbReference>
<name>A0A2W7RBU1_9BACT</name>
<comment type="caution">
    <text evidence="3">The sequence shown here is derived from an EMBL/GenBank/DDBJ whole genome shotgun (WGS) entry which is preliminary data.</text>
</comment>